<feature type="region of interest" description="Disordered" evidence="1">
    <location>
        <begin position="29"/>
        <end position="83"/>
    </location>
</feature>
<protein>
    <recommendedName>
        <fullName evidence="2">Protein kinase domain-containing protein</fullName>
    </recommendedName>
</protein>
<feature type="compositionally biased region" description="Low complexity" evidence="1">
    <location>
        <begin position="37"/>
        <end position="46"/>
    </location>
</feature>
<accession>A0A7J7H6J1</accession>
<dbReference type="Gene3D" id="1.10.510.10">
    <property type="entry name" value="Transferase(Phosphotransferase) domain 1"/>
    <property type="match status" value="1"/>
</dbReference>
<dbReference type="Gene3D" id="3.30.200.20">
    <property type="entry name" value="Phosphorylase Kinase, domain 1"/>
    <property type="match status" value="1"/>
</dbReference>
<name>A0A7J7H6J1_CAMSI</name>
<evidence type="ECO:0000313" key="3">
    <source>
        <dbReference type="EMBL" id="KAF5947386.1"/>
    </source>
</evidence>
<dbReference type="EMBL" id="JACBKZ010000006">
    <property type="protein sequence ID" value="KAF5947386.1"/>
    <property type="molecule type" value="Genomic_DNA"/>
</dbReference>
<dbReference type="SUPFAM" id="SSF56112">
    <property type="entry name" value="Protein kinase-like (PK-like)"/>
    <property type="match status" value="1"/>
</dbReference>
<dbReference type="PANTHER" id="PTHR46863">
    <property type="entry name" value="OS09G0572100 PROTEIN"/>
    <property type="match status" value="1"/>
</dbReference>
<dbReference type="GO" id="GO:0004672">
    <property type="term" value="F:protein kinase activity"/>
    <property type="evidence" value="ECO:0007669"/>
    <property type="project" value="InterPro"/>
</dbReference>
<feature type="domain" description="Protein kinase" evidence="2">
    <location>
        <begin position="115"/>
        <end position="423"/>
    </location>
</feature>
<dbReference type="PROSITE" id="PS50011">
    <property type="entry name" value="PROTEIN_KINASE_DOM"/>
    <property type="match status" value="1"/>
</dbReference>
<dbReference type="PANTHER" id="PTHR46863:SF2">
    <property type="entry name" value="LYSM DOMAIN RECEPTOR-LIKE KINASE 3"/>
    <property type="match status" value="1"/>
</dbReference>
<dbReference type="InterPro" id="IPR000719">
    <property type="entry name" value="Prot_kinase_dom"/>
</dbReference>
<organism evidence="3 4">
    <name type="scientific">Camellia sinensis</name>
    <name type="common">Tea plant</name>
    <name type="synonym">Thea sinensis</name>
    <dbReference type="NCBI Taxonomy" id="4442"/>
    <lineage>
        <taxon>Eukaryota</taxon>
        <taxon>Viridiplantae</taxon>
        <taxon>Streptophyta</taxon>
        <taxon>Embryophyta</taxon>
        <taxon>Tracheophyta</taxon>
        <taxon>Spermatophyta</taxon>
        <taxon>Magnoliopsida</taxon>
        <taxon>eudicotyledons</taxon>
        <taxon>Gunneridae</taxon>
        <taxon>Pentapetalae</taxon>
        <taxon>asterids</taxon>
        <taxon>Ericales</taxon>
        <taxon>Theaceae</taxon>
        <taxon>Camellia</taxon>
    </lineage>
</organism>
<dbReference type="Proteomes" id="UP000593564">
    <property type="component" value="Unassembled WGS sequence"/>
</dbReference>
<keyword evidence="4" id="KW-1185">Reference proteome</keyword>
<comment type="caution">
    <text evidence="3">The sequence shown here is derived from an EMBL/GenBank/DDBJ whole genome shotgun (WGS) entry which is preliminary data.</text>
</comment>
<dbReference type="AlphaFoldDB" id="A0A7J7H6J1"/>
<proteinExistence type="predicted"/>
<feature type="compositionally biased region" description="Polar residues" evidence="1">
    <location>
        <begin position="54"/>
        <end position="83"/>
    </location>
</feature>
<evidence type="ECO:0000256" key="1">
    <source>
        <dbReference type="SAM" id="MobiDB-lite"/>
    </source>
</evidence>
<reference evidence="4" key="1">
    <citation type="journal article" date="2020" name="Nat. Commun.">
        <title>Genome assembly of wild tea tree DASZ reveals pedigree and selection history of tea varieties.</title>
        <authorList>
            <person name="Zhang W."/>
            <person name="Zhang Y."/>
            <person name="Qiu H."/>
            <person name="Guo Y."/>
            <person name="Wan H."/>
            <person name="Zhang X."/>
            <person name="Scossa F."/>
            <person name="Alseekh S."/>
            <person name="Zhang Q."/>
            <person name="Wang P."/>
            <person name="Xu L."/>
            <person name="Schmidt M.H."/>
            <person name="Jia X."/>
            <person name="Li D."/>
            <person name="Zhu A."/>
            <person name="Guo F."/>
            <person name="Chen W."/>
            <person name="Ni D."/>
            <person name="Usadel B."/>
            <person name="Fernie A.R."/>
            <person name="Wen W."/>
        </authorList>
    </citation>
    <scope>NUCLEOTIDE SEQUENCE [LARGE SCALE GENOMIC DNA]</scope>
    <source>
        <strain evidence="4">cv. G240</strain>
    </source>
</reference>
<dbReference type="Pfam" id="PF00069">
    <property type="entry name" value="Pkinase"/>
    <property type="match status" value="1"/>
</dbReference>
<dbReference type="GO" id="GO:0005524">
    <property type="term" value="F:ATP binding"/>
    <property type="evidence" value="ECO:0007669"/>
    <property type="project" value="InterPro"/>
</dbReference>
<dbReference type="InterPro" id="IPR011009">
    <property type="entry name" value="Kinase-like_dom_sf"/>
</dbReference>
<gene>
    <name evidence="3" type="ORF">HYC85_013343</name>
</gene>
<reference evidence="3 4" key="2">
    <citation type="submission" date="2020-07" db="EMBL/GenBank/DDBJ databases">
        <title>Genome assembly of wild tea tree DASZ reveals pedigree and selection history of tea varieties.</title>
        <authorList>
            <person name="Zhang W."/>
        </authorList>
    </citation>
    <scope>NUCLEOTIDE SEQUENCE [LARGE SCALE GENOMIC DNA]</scope>
    <source>
        <strain evidence="4">cv. G240</strain>
        <tissue evidence="3">Leaf</tissue>
    </source>
</reference>
<sequence>MYTSLRRIATTPPRISVFPISMCKTKKSTDVIEPNNSTTTSRISRSSPRKSSEAYRSSQKSSGDPSPTTSANYTSYKDSWQSSTSSRNSLFTLRESLPENAHIYDFSLICSATNNFLAYKFSASSSSSSWRCQIRGNDVVVFQRKFRRSIDTEKLRQRLSLICKSHHSSLIKLRGASVSGNYIYLVYDYVHGANLANCLRNPKNPNFTVLSNWMSRMLIATDLAHGLDYIHHSTGLSSSFVHNHIKSSSIIVTEPSLNAKICHFGTSELCGEIAEEEEEEQQQEVISKSSRLKRSDSRVLKFEGTRGYMSPEFQSTGVSTQKSDVFAFGVVILEILSGQEALKYKIDDESGGYERISVIETARKAVEGGGGVLRRWVDKRLKDSYPMEVAEKMARVGLDCVEEDPKMRPDMGQVAGRISKLYLESNNWAGKMSSPTDFSVSLGPR</sequence>
<evidence type="ECO:0000259" key="2">
    <source>
        <dbReference type="PROSITE" id="PS50011"/>
    </source>
</evidence>
<evidence type="ECO:0000313" key="4">
    <source>
        <dbReference type="Proteomes" id="UP000593564"/>
    </source>
</evidence>